<feature type="compositionally biased region" description="Basic and acidic residues" evidence="1">
    <location>
        <begin position="30"/>
        <end position="55"/>
    </location>
</feature>
<feature type="non-terminal residue" evidence="2">
    <location>
        <position position="1"/>
    </location>
</feature>
<gene>
    <name evidence="2" type="ORF">PECUL_23A023865</name>
</gene>
<sequence>PDKVERKNFSLLKPTHHRSYSQAVRSNLPEGREGRYPMQEEKDRRKLEDRHPTTTHNREFVIIEEEPGTSKQGYLAPSFFRKDPIHERLKETRQIKIW</sequence>
<dbReference type="AlphaFoldDB" id="A0AAD1VZA3"/>
<keyword evidence="3" id="KW-1185">Reference proteome</keyword>
<reference evidence="2" key="1">
    <citation type="submission" date="2022-03" db="EMBL/GenBank/DDBJ databases">
        <authorList>
            <person name="Alioto T."/>
            <person name="Alioto T."/>
            <person name="Gomez Garrido J."/>
        </authorList>
    </citation>
    <scope>NUCLEOTIDE SEQUENCE</scope>
</reference>
<accession>A0AAD1VZA3</accession>
<feature type="non-terminal residue" evidence="2">
    <location>
        <position position="98"/>
    </location>
</feature>
<protein>
    <submittedName>
        <fullName evidence="2">Uncharacterized protein</fullName>
    </submittedName>
</protein>
<evidence type="ECO:0000256" key="1">
    <source>
        <dbReference type="SAM" id="MobiDB-lite"/>
    </source>
</evidence>
<dbReference type="EMBL" id="OW240914">
    <property type="protein sequence ID" value="CAH2274956.1"/>
    <property type="molecule type" value="Genomic_DNA"/>
</dbReference>
<evidence type="ECO:0000313" key="2">
    <source>
        <dbReference type="EMBL" id="CAH2274956.1"/>
    </source>
</evidence>
<proteinExistence type="predicted"/>
<feature type="region of interest" description="Disordered" evidence="1">
    <location>
        <begin position="1"/>
        <end position="55"/>
    </location>
</feature>
<dbReference type="Proteomes" id="UP001295444">
    <property type="component" value="Chromosome 03"/>
</dbReference>
<name>A0AAD1VZA3_PELCU</name>
<organism evidence="2 3">
    <name type="scientific">Pelobates cultripes</name>
    <name type="common">Western spadefoot toad</name>
    <dbReference type="NCBI Taxonomy" id="61616"/>
    <lineage>
        <taxon>Eukaryota</taxon>
        <taxon>Metazoa</taxon>
        <taxon>Chordata</taxon>
        <taxon>Craniata</taxon>
        <taxon>Vertebrata</taxon>
        <taxon>Euteleostomi</taxon>
        <taxon>Amphibia</taxon>
        <taxon>Batrachia</taxon>
        <taxon>Anura</taxon>
        <taxon>Pelobatoidea</taxon>
        <taxon>Pelobatidae</taxon>
        <taxon>Pelobates</taxon>
    </lineage>
</organism>
<evidence type="ECO:0000313" key="3">
    <source>
        <dbReference type="Proteomes" id="UP001295444"/>
    </source>
</evidence>